<evidence type="ECO:0000256" key="16">
    <source>
        <dbReference type="ARBA" id="ARBA00051245"/>
    </source>
</evidence>
<dbReference type="InterPro" id="IPR027417">
    <property type="entry name" value="P-loop_NTPase"/>
</dbReference>
<evidence type="ECO:0000259" key="19">
    <source>
        <dbReference type="Pfam" id="PF13614"/>
    </source>
</evidence>
<dbReference type="EMBL" id="BRXR01000001">
    <property type="protein sequence ID" value="GLC31359.1"/>
    <property type="molecule type" value="Genomic_DNA"/>
</dbReference>
<evidence type="ECO:0000259" key="18">
    <source>
        <dbReference type="Pfam" id="PF02706"/>
    </source>
</evidence>
<dbReference type="Gene3D" id="3.40.50.300">
    <property type="entry name" value="P-loop containing nucleotide triphosphate hydrolases"/>
    <property type="match status" value="1"/>
</dbReference>
<evidence type="ECO:0000256" key="10">
    <source>
        <dbReference type="ARBA" id="ARBA00022741"/>
    </source>
</evidence>
<dbReference type="SUPFAM" id="SSF52540">
    <property type="entry name" value="P-loop containing nucleoside triphosphate hydrolases"/>
    <property type="match status" value="1"/>
</dbReference>
<keyword evidence="14 17" id="KW-0472">Membrane</keyword>
<accession>A0ABQ5N8E7</accession>
<protein>
    <recommendedName>
        <fullName evidence="5">non-specific protein-tyrosine kinase</fullName>
        <ecNumber evidence="5">2.7.10.2</ecNumber>
    </recommendedName>
</protein>
<evidence type="ECO:0000256" key="13">
    <source>
        <dbReference type="ARBA" id="ARBA00022989"/>
    </source>
</evidence>
<name>A0ABQ5N8E7_9CLOT</name>
<feature type="domain" description="Polysaccharide chain length determinant N-terminal" evidence="18">
    <location>
        <begin position="7"/>
        <end position="96"/>
    </location>
</feature>
<evidence type="ECO:0000256" key="8">
    <source>
        <dbReference type="ARBA" id="ARBA00022679"/>
    </source>
</evidence>
<dbReference type="CDD" id="cd05387">
    <property type="entry name" value="BY-kinase"/>
    <property type="match status" value="1"/>
</dbReference>
<dbReference type="Pfam" id="PF13614">
    <property type="entry name" value="AAA_31"/>
    <property type="match status" value="1"/>
</dbReference>
<keyword evidence="15" id="KW-0829">Tyrosine-protein kinase</keyword>
<dbReference type="InterPro" id="IPR025669">
    <property type="entry name" value="AAA_dom"/>
</dbReference>
<dbReference type="InterPro" id="IPR003856">
    <property type="entry name" value="LPS_length_determ_N"/>
</dbReference>
<proteinExistence type="inferred from homology"/>
<evidence type="ECO:0000313" key="20">
    <source>
        <dbReference type="EMBL" id="GLC31359.1"/>
    </source>
</evidence>
<dbReference type="PANTHER" id="PTHR32309">
    <property type="entry name" value="TYROSINE-PROTEIN KINASE"/>
    <property type="match status" value="1"/>
</dbReference>
<evidence type="ECO:0000256" key="5">
    <source>
        <dbReference type="ARBA" id="ARBA00011903"/>
    </source>
</evidence>
<evidence type="ECO:0000256" key="1">
    <source>
        <dbReference type="ARBA" id="ARBA00004429"/>
    </source>
</evidence>
<evidence type="ECO:0000256" key="14">
    <source>
        <dbReference type="ARBA" id="ARBA00023136"/>
    </source>
</evidence>
<keyword evidence="21" id="KW-1185">Reference proteome</keyword>
<feature type="transmembrane region" description="Helical" evidence="17">
    <location>
        <begin position="176"/>
        <end position="195"/>
    </location>
</feature>
<feature type="transmembrane region" description="Helical" evidence="17">
    <location>
        <begin position="21"/>
        <end position="43"/>
    </location>
</feature>
<sequence>MKDTSEQFKISEIIKILLRRYITILVCIVLCVSIGFFTAFFVIQPSYEASISIIVGNSSTSGTKLDYDQLMLYQKLVKTYCAIAKTSTVAEKTIEKVGLSISTDDFEKLITVVPEADTQIFDIKVRANSKKQSVEIITALSQVFIDEVKNTYPSDSIKIMDKVKASDNPISPNKKLYLFISAFAGLMLAFIIIMVKEYSDNTFKTEEDVEDNLDCQVIGIIPRENDGINNLIIKKSNMTMEAFRTLRTNVEFSSIDKKVQSIMLTSSKQGEGKSSIAYILAFIMSQNGKKTLLVDCDLRKPELYKFFETSNKKGLSNILCGVNKWEEEKYKTKFNNLYMITAGTKLPNPTELLSSHRMREFMETWKQNFDYIIMDTPPVGIVTDAQVLSTLCDGCIFVVAAGESVKEDSIKAKNLLKIVNAKIIGVCLNKVEVYKKYDDKDYLDSNEKIREPFIDKLNKYIEKIKKLIKRNLHKDDKKIN</sequence>
<evidence type="ECO:0000256" key="7">
    <source>
        <dbReference type="ARBA" id="ARBA00022519"/>
    </source>
</evidence>
<keyword evidence="11" id="KW-0418">Kinase</keyword>
<evidence type="ECO:0000256" key="2">
    <source>
        <dbReference type="ARBA" id="ARBA00006683"/>
    </source>
</evidence>
<evidence type="ECO:0000256" key="3">
    <source>
        <dbReference type="ARBA" id="ARBA00007316"/>
    </source>
</evidence>
<keyword evidence="8" id="KW-0808">Transferase</keyword>
<feature type="domain" description="AAA" evidence="19">
    <location>
        <begin position="261"/>
        <end position="383"/>
    </location>
</feature>
<dbReference type="Proteomes" id="UP001208567">
    <property type="component" value="Unassembled WGS sequence"/>
</dbReference>
<evidence type="ECO:0000256" key="11">
    <source>
        <dbReference type="ARBA" id="ARBA00022777"/>
    </source>
</evidence>
<evidence type="ECO:0000256" key="12">
    <source>
        <dbReference type="ARBA" id="ARBA00022840"/>
    </source>
</evidence>
<dbReference type="NCBIfam" id="TIGR01007">
    <property type="entry name" value="eps_fam"/>
    <property type="match status" value="1"/>
</dbReference>
<dbReference type="Pfam" id="PF02706">
    <property type="entry name" value="Wzz"/>
    <property type="match status" value="1"/>
</dbReference>
<evidence type="ECO:0000256" key="17">
    <source>
        <dbReference type="SAM" id="Phobius"/>
    </source>
</evidence>
<comment type="similarity">
    <text evidence="3">Belongs to the CpsD/CapB family.</text>
</comment>
<keyword evidence="7" id="KW-0997">Cell inner membrane</keyword>
<comment type="catalytic activity">
    <reaction evidence="16">
        <text>L-tyrosyl-[protein] + ATP = O-phospho-L-tyrosyl-[protein] + ADP + H(+)</text>
        <dbReference type="Rhea" id="RHEA:10596"/>
        <dbReference type="Rhea" id="RHEA-COMP:10136"/>
        <dbReference type="Rhea" id="RHEA-COMP:20101"/>
        <dbReference type="ChEBI" id="CHEBI:15378"/>
        <dbReference type="ChEBI" id="CHEBI:30616"/>
        <dbReference type="ChEBI" id="CHEBI:46858"/>
        <dbReference type="ChEBI" id="CHEBI:61978"/>
        <dbReference type="ChEBI" id="CHEBI:456216"/>
        <dbReference type="EC" id="2.7.10.2"/>
    </reaction>
</comment>
<comment type="caution">
    <text evidence="20">The sequence shown here is derived from an EMBL/GenBank/DDBJ whole genome shotgun (WGS) entry which is preliminary data.</text>
</comment>
<reference evidence="20 21" key="1">
    <citation type="journal article" date="2024" name="Int. J. Syst. Evol. Microbiol.">
        <title>Clostridium omnivorum sp. nov., isolated from anoxic soil under the treatment of reductive soil disinfestation.</title>
        <authorList>
            <person name="Ueki A."/>
            <person name="Tonouchi A."/>
            <person name="Kaku N."/>
            <person name="Honma S."/>
            <person name="Ueki K."/>
        </authorList>
    </citation>
    <scope>NUCLEOTIDE SEQUENCE [LARGE SCALE GENOMIC DNA]</scope>
    <source>
        <strain evidence="20 21">E14</strain>
    </source>
</reference>
<dbReference type="RefSeq" id="WP_264850642.1">
    <property type="nucleotide sequence ID" value="NZ_BRXR01000001.1"/>
</dbReference>
<keyword evidence="13 17" id="KW-1133">Transmembrane helix</keyword>
<comment type="similarity">
    <text evidence="4">Belongs to the etk/wzc family.</text>
</comment>
<evidence type="ECO:0000256" key="6">
    <source>
        <dbReference type="ARBA" id="ARBA00022475"/>
    </source>
</evidence>
<comment type="subcellular location">
    <subcellularLocation>
        <location evidence="1">Cell inner membrane</location>
        <topology evidence="1">Multi-pass membrane protein</topology>
    </subcellularLocation>
</comment>
<dbReference type="PANTHER" id="PTHR32309:SF13">
    <property type="entry name" value="FERRIC ENTEROBACTIN TRANSPORT PROTEIN FEPE"/>
    <property type="match status" value="1"/>
</dbReference>
<keyword evidence="10" id="KW-0547">Nucleotide-binding</keyword>
<evidence type="ECO:0000313" key="21">
    <source>
        <dbReference type="Proteomes" id="UP001208567"/>
    </source>
</evidence>
<evidence type="ECO:0000256" key="9">
    <source>
        <dbReference type="ARBA" id="ARBA00022692"/>
    </source>
</evidence>
<comment type="similarity">
    <text evidence="2">Belongs to the CpsC/CapA family.</text>
</comment>
<evidence type="ECO:0000256" key="15">
    <source>
        <dbReference type="ARBA" id="ARBA00023137"/>
    </source>
</evidence>
<dbReference type="InterPro" id="IPR050445">
    <property type="entry name" value="Bact_polysacc_biosynth/exp"/>
</dbReference>
<gene>
    <name evidence="20" type="ORF">bsdE14_27690</name>
</gene>
<dbReference type="EC" id="2.7.10.2" evidence="5"/>
<keyword evidence="12" id="KW-0067">ATP-binding</keyword>
<keyword evidence="6" id="KW-1003">Cell membrane</keyword>
<keyword evidence="9 17" id="KW-0812">Transmembrane</keyword>
<evidence type="ECO:0000256" key="4">
    <source>
        <dbReference type="ARBA" id="ARBA00008883"/>
    </source>
</evidence>
<dbReference type="InterPro" id="IPR005702">
    <property type="entry name" value="Wzc-like_C"/>
</dbReference>
<organism evidence="20 21">
    <name type="scientific">Clostridium omnivorum</name>
    <dbReference type="NCBI Taxonomy" id="1604902"/>
    <lineage>
        <taxon>Bacteria</taxon>
        <taxon>Bacillati</taxon>
        <taxon>Bacillota</taxon>
        <taxon>Clostridia</taxon>
        <taxon>Eubacteriales</taxon>
        <taxon>Clostridiaceae</taxon>
        <taxon>Clostridium</taxon>
    </lineage>
</organism>